<dbReference type="RefSeq" id="XP_018756677.1">
    <property type="nucleotide sequence ID" value="XM_018898744.1"/>
</dbReference>
<evidence type="ECO:0000313" key="1">
    <source>
        <dbReference type="EMBL" id="EWG50486.1"/>
    </source>
</evidence>
<dbReference type="EMBL" id="CM000578">
    <property type="protein sequence ID" value="EWG50486.1"/>
    <property type="molecule type" value="Genomic_DNA"/>
</dbReference>
<dbReference type="VEuPathDB" id="FungiDB:FVEG_09690"/>
<dbReference type="Proteomes" id="UP000009096">
    <property type="component" value="Chromosome 1"/>
</dbReference>
<dbReference type="GeneID" id="30067329"/>
<sequence>MAVFKVHNHLRPERMLEAIRVVIPSVKKVNTARNTRSPAPQSEVAPPRVEIDQYFEPEWTGFSDHDNRQVCCLAGRDSDCNWRAPIFASQKSADELYRENGPRTAGPAQHQRLVAPHPLNGRTTSFEAPYKFRLGSDNYHNLDMTSPIVRTTQLPRDSYDVFLNARNCKKLSHNIAAEGNINPAIAGQYRIICAYELIRAMMGPESNQYARLCIVWYLMDSN</sequence>
<accession>W7MI12</accession>
<protein>
    <submittedName>
        <fullName evidence="1">Uncharacterized protein</fullName>
    </submittedName>
</protein>
<organism evidence="1 2">
    <name type="scientific">Gibberella moniliformis (strain M3125 / FGSC 7600)</name>
    <name type="common">Maize ear and stalk rot fungus</name>
    <name type="synonym">Fusarium verticillioides</name>
    <dbReference type="NCBI Taxonomy" id="334819"/>
    <lineage>
        <taxon>Eukaryota</taxon>
        <taxon>Fungi</taxon>
        <taxon>Dikarya</taxon>
        <taxon>Ascomycota</taxon>
        <taxon>Pezizomycotina</taxon>
        <taxon>Sordariomycetes</taxon>
        <taxon>Hypocreomycetidae</taxon>
        <taxon>Hypocreales</taxon>
        <taxon>Nectriaceae</taxon>
        <taxon>Fusarium</taxon>
        <taxon>Fusarium fujikuroi species complex</taxon>
    </lineage>
</organism>
<reference evidence="1 2" key="1">
    <citation type="journal article" date="2010" name="Nature">
        <title>Comparative genomics reveals mobile pathogenicity chromosomes in Fusarium.</title>
        <authorList>
            <person name="Ma L.J."/>
            <person name="van der Does H.C."/>
            <person name="Borkovich K.A."/>
            <person name="Coleman J.J."/>
            <person name="Daboussi M.J."/>
            <person name="Di Pietro A."/>
            <person name="Dufresne M."/>
            <person name="Freitag M."/>
            <person name="Grabherr M."/>
            <person name="Henrissat B."/>
            <person name="Houterman P.M."/>
            <person name="Kang S."/>
            <person name="Shim W.B."/>
            <person name="Woloshuk C."/>
            <person name="Xie X."/>
            <person name="Xu J.R."/>
            <person name="Antoniw J."/>
            <person name="Baker S.E."/>
            <person name="Bluhm B.H."/>
            <person name="Breakspear A."/>
            <person name="Brown D.W."/>
            <person name="Butchko R.A."/>
            <person name="Chapman S."/>
            <person name="Coulson R."/>
            <person name="Coutinho P.M."/>
            <person name="Danchin E.G."/>
            <person name="Diener A."/>
            <person name="Gale L.R."/>
            <person name="Gardiner D.M."/>
            <person name="Goff S."/>
            <person name="Hammond-Kosack K.E."/>
            <person name="Hilburn K."/>
            <person name="Hua-Van A."/>
            <person name="Jonkers W."/>
            <person name="Kazan K."/>
            <person name="Kodira C.D."/>
            <person name="Koehrsen M."/>
            <person name="Kumar L."/>
            <person name="Lee Y.H."/>
            <person name="Li L."/>
            <person name="Manners J.M."/>
            <person name="Miranda-Saavedra D."/>
            <person name="Mukherjee M."/>
            <person name="Park G."/>
            <person name="Park J."/>
            <person name="Park S.Y."/>
            <person name="Proctor R.H."/>
            <person name="Regev A."/>
            <person name="Ruiz-Roldan M.C."/>
            <person name="Sain D."/>
            <person name="Sakthikumar S."/>
            <person name="Sykes S."/>
            <person name="Schwartz D.C."/>
            <person name="Turgeon B.G."/>
            <person name="Wapinski I."/>
            <person name="Yoder O."/>
            <person name="Young S."/>
            <person name="Zeng Q."/>
            <person name="Zhou S."/>
            <person name="Galagan J."/>
            <person name="Cuomo C.A."/>
            <person name="Kistler H.C."/>
            <person name="Rep M."/>
        </authorList>
    </citation>
    <scope>NUCLEOTIDE SEQUENCE [LARGE SCALE GENOMIC DNA]</scope>
    <source>
        <strain evidence="2">M3125 / FGSC 7600</strain>
    </source>
</reference>
<proteinExistence type="predicted"/>
<dbReference type="HOGENOM" id="CLU_1245462_0_0_1"/>
<keyword evidence="2" id="KW-1185">Reference proteome</keyword>
<name>W7MI12_GIBM7</name>
<evidence type="ECO:0000313" key="2">
    <source>
        <dbReference type="Proteomes" id="UP000009096"/>
    </source>
</evidence>
<gene>
    <name evidence="1" type="ORF">FVEG_09690</name>
</gene>
<dbReference type="KEGG" id="fvr:FVEG_09690"/>
<dbReference type="EMBL" id="DS022254">
    <property type="protein sequence ID" value="EWG50486.1"/>
    <property type="molecule type" value="Genomic_DNA"/>
</dbReference>
<dbReference type="AlphaFoldDB" id="W7MI12"/>